<dbReference type="CDD" id="cd00093">
    <property type="entry name" value="HTH_XRE"/>
    <property type="match status" value="1"/>
</dbReference>
<proteinExistence type="predicted"/>
<gene>
    <name evidence="2" type="ORF">Gocc_2884</name>
</gene>
<protein>
    <submittedName>
        <fullName evidence="2">Helix-turn-helix domain-containing protein</fullName>
    </submittedName>
</protein>
<dbReference type="InterPro" id="IPR010982">
    <property type="entry name" value="Lambda_DNA-bd_dom_sf"/>
</dbReference>
<dbReference type="SMART" id="SM00530">
    <property type="entry name" value="HTH_XRE"/>
    <property type="match status" value="1"/>
</dbReference>
<dbReference type="PROSITE" id="PS50943">
    <property type="entry name" value="HTH_CROC1"/>
    <property type="match status" value="1"/>
</dbReference>
<dbReference type="AlphaFoldDB" id="A0A7M2YTR4"/>
<reference evidence="3" key="2">
    <citation type="journal article" date="2019" name="MicrobiologyOpen">
        <title>High-quality draft genome sequence of Gaiella occulta isolated from a 150 meter deep mineral water borehole and comparison with the genome sequences of other deep-branching lineages of the phylum Actinobacteria.</title>
        <authorList>
            <person name="Severino R."/>
            <person name="Froufe H.J.C."/>
            <person name="Barroso C."/>
            <person name="Albuquerque L."/>
            <person name="Lobo-da-Cunha A."/>
            <person name="da Costa M.S."/>
            <person name="Egas C."/>
        </authorList>
    </citation>
    <scope>NUCLEOTIDE SEQUENCE [LARGE SCALE GENOMIC DNA]</scope>
    <source>
        <strain evidence="3">F2-233</strain>
    </source>
</reference>
<dbReference type="RefSeq" id="WP_147281331.1">
    <property type="nucleotide sequence ID" value="NZ_QQZY01000010.1"/>
</dbReference>
<dbReference type="OrthoDB" id="513181at2"/>
<dbReference type="GO" id="GO:0003677">
    <property type="term" value="F:DNA binding"/>
    <property type="evidence" value="ECO:0007669"/>
    <property type="project" value="InterPro"/>
</dbReference>
<evidence type="ECO:0000259" key="1">
    <source>
        <dbReference type="PROSITE" id="PS50943"/>
    </source>
</evidence>
<dbReference type="Pfam" id="PF13560">
    <property type="entry name" value="HTH_31"/>
    <property type="match status" value="1"/>
</dbReference>
<feature type="domain" description="HTH cro/C1-type" evidence="1">
    <location>
        <begin position="8"/>
        <end position="62"/>
    </location>
</feature>
<name>A0A7M2YTR4_9ACTN</name>
<dbReference type="EMBL" id="QQZY01000010">
    <property type="protein sequence ID" value="RDI73284.1"/>
    <property type="molecule type" value="Genomic_DNA"/>
</dbReference>
<reference evidence="2 3" key="1">
    <citation type="submission" date="2018-07" db="EMBL/GenBank/DDBJ databases">
        <title>High-quality-draft genome sequence of Gaiella occulta.</title>
        <authorList>
            <person name="Severino R."/>
            <person name="Froufe H.J.C."/>
            <person name="Rainey F.A."/>
            <person name="Barroso C."/>
            <person name="Albuquerque L."/>
            <person name="Lobo-Da-Cunha A."/>
            <person name="Da Costa M.S."/>
            <person name="Egas C."/>
        </authorList>
    </citation>
    <scope>NUCLEOTIDE SEQUENCE [LARGE SCALE GENOMIC DNA]</scope>
    <source>
        <strain evidence="2 3">F2-233</strain>
    </source>
</reference>
<dbReference type="Proteomes" id="UP000254134">
    <property type="component" value="Unassembled WGS sequence"/>
</dbReference>
<evidence type="ECO:0000313" key="2">
    <source>
        <dbReference type="EMBL" id="RDI73284.1"/>
    </source>
</evidence>
<dbReference type="SUPFAM" id="SSF47413">
    <property type="entry name" value="lambda repressor-like DNA-binding domains"/>
    <property type="match status" value="1"/>
</dbReference>
<dbReference type="InterPro" id="IPR001387">
    <property type="entry name" value="Cro/C1-type_HTH"/>
</dbReference>
<comment type="caution">
    <text evidence="2">The sequence shown here is derived from an EMBL/GenBank/DDBJ whole genome shotgun (WGS) entry which is preliminary data.</text>
</comment>
<evidence type="ECO:0000313" key="3">
    <source>
        <dbReference type="Proteomes" id="UP000254134"/>
    </source>
</evidence>
<sequence length="73" mass="8020">MPPLLRTLREIRMGSRTTLRQLQDRTGINKGTLSQIERGRMVASPAELAAIADALGLDRLENRTVPCFEADAG</sequence>
<accession>A0A7M2YTR4</accession>
<keyword evidence="3" id="KW-1185">Reference proteome</keyword>
<organism evidence="2 3">
    <name type="scientific">Gaiella occulta</name>
    <dbReference type="NCBI Taxonomy" id="1002870"/>
    <lineage>
        <taxon>Bacteria</taxon>
        <taxon>Bacillati</taxon>
        <taxon>Actinomycetota</taxon>
        <taxon>Thermoleophilia</taxon>
        <taxon>Gaiellales</taxon>
        <taxon>Gaiellaceae</taxon>
        <taxon>Gaiella</taxon>
    </lineage>
</organism>
<dbReference type="Gene3D" id="1.10.260.40">
    <property type="entry name" value="lambda repressor-like DNA-binding domains"/>
    <property type="match status" value="1"/>
</dbReference>